<evidence type="ECO:0000313" key="3">
    <source>
        <dbReference type="EMBL" id="ESO91492.1"/>
    </source>
</evidence>
<sequence>MPCAGRYYWGIGSGISAFVGITVGVCVYLCCRKRQRTANTIQNGPLSTVTYGNNGVQTSQMQPGVNYPIYPGQQNMGYSPYSEKPVGPPEYAADPPPYDSVVNSK</sequence>
<protein>
    <submittedName>
        <fullName evidence="3">Uncharacterized protein</fullName>
    </submittedName>
</protein>
<feature type="transmembrane region" description="Helical" evidence="2">
    <location>
        <begin position="6"/>
        <end position="31"/>
    </location>
</feature>
<dbReference type="EMBL" id="KB202283">
    <property type="protein sequence ID" value="ESO91492.1"/>
    <property type="molecule type" value="Genomic_DNA"/>
</dbReference>
<dbReference type="RefSeq" id="XP_009058180.1">
    <property type="nucleotide sequence ID" value="XM_009059932.1"/>
</dbReference>
<evidence type="ECO:0000256" key="2">
    <source>
        <dbReference type="SAM" id="Phobius"/>
    </source>
</evidence>
<proteinExistence type="predicted"/>
<name>V4A477_LOTGI</name>
<dbReference type="HOGENOM" id="CLU_2239649_0_0_1"/>
<reference evidence="3 4" key="1">
    <citation type="journal article" date="2013" name="Nature">
        <title>Insights into bilaterian evolution from three spiralian genomes.</title>
        <authorList>
            <person name="Simakov O."/>
            <person name="Marletaz F."/>
            <person name="Cho S.J."/>
            <person name="Edsinger-Gonzales E."/>
            <person name="Havlak P."/>
            <person name="Hellsten U."/>
            <person name="Kuo D.H."/>
            <person name="Larsson T."/>
            <person name="Lv J."/>
            <person name="Arendt D."/>
            <person name="Savage R."/>
            <person name="Osoegawa K."/>
            <person name="de Jong P."/>
            <person name="Grimwood J."/>
            <person name="Chapman J.A."/>
            <person name="Shapiro H."/>
            <person name="Aerts A."/>
            <person name="Otillar R.P."/>
            <person name="Terry A.Y."/>
            <person name="Boore J.L."/>
            <person name="Grigoriev I.V."/>
            <person name="Lindberg D.R."/>
            <person name="Seaver E.C."/>
            <person name="Weisblat D.A."/>
            <person name="Putnam N.H."/>
            <person name="Rokhsar D.S."/>
        </authorList>
    </citation>
    <scope>NUCLEOTIDE SEQUENCE [LARGE SCALE GENOMIC DNA]</scope>
</reference>
<evidence type="ECO:0000313" key="4">
    <source>
        <dbReference type="Proteomes" id="UP000030746"/>
    </source>
</evidence>
<feature type="region of interest" description="Disordered" evidence="1">
    <location>
        <begin position="76"/>
        <end position="105"/>
    </location>
</feature>
<evidence type="ECO:0000256" key="1">
    <source>
        <dbReference type="SAM" id="MobiDB-lite"/>
    </source>
</evidence>
<dbReference type="Proteomes" id="UP000030746">
    <property type="component" value="Unassembled WGS sequence"/>
</dbReference>
<accession>V4A477</accession>
<dbReference type="GeneID" id="20247812"/>
<keyword evidence="2" id="KW-1133">Transmembrane helix</keyword>
<dbReference type="KEGG" id="lgi:LOTGIDRAFT_228867"/>
<dbReference type="AlphaFoldDB" id="V4A477"/>
<organism evidence="3 4">
    <name type="scientific">Lottia gigantea</name>
    <name type="common">Giant owl limpet</name>
    <dbReference type="NCBI Taxonomy" id="225164"/>
    <lineage>
        <taxon>Eukaryota</taxon>
        <taxon>Metazoa</taxon>
        <taxon>Spiralia</taxon>
        <taxon>Lophotrochozoa</taxon>
        <taxon>Mollusca</taxon>
        <taxon>Gastropoda</taxon>
        <taxon>Patellogastropoda</taxon>
        <taxon>Lottioidea</taxon>
        <taxon>Lottiidae</taxon>
        <taxon>Lottia</taxon>
    </lineage>
</organism>
<keyword evidence="2" id="KW-0812">Transmembrane</keyword>
<gene>
    <name evidence="3" type="ORF">LOTGIDRAFT_228867</name>
</gene>
<dbReference type="CTD" id="20247812"/>
<keyword evidence="4" id="KW-1185">Reference proteome</keyword>
<keyword evidence="2" id="KW-0472">Membrane</keyword>